<dbReference type="SUPFAM" id="SSF51695">
    <property type="entry name" value="PLC-like phosphodiesterases"/>
    <property type="match status" value="1"/>
</dbReference>
<dbReference type="InterPro" id="IPR017946">
    <property type="entry name" value="PLC-like_Pdiesterase_TIM-brl"/>
</dbReference>
<gene>
    <name evidence="2" type="ORF">PCOR1329_LOCUS64198</name>
</gene>
<dbReference type="Proteomes" id="UP001189429">
    <property type="component" value="Unassembled WGS sequence"/>
</dbReference>
<organism evidence="2 3">
    <name type="scientific">Prorocentrum cordatum</name>
    <dbReference type="NCBI Taxonomy" id="2364126"/>
    <lineage>
        <taxon>Eukaryota</taxon>
        <taxon>Sar</taxon>
        <taxon>Alveolata</taxon>
        <taxon>Dinophyceae</taxon>
        <taxon>Prorocentrales</taxon>
        <taxon>Prorocentraceae</taxon>
        <taxon>Prorocentrum</taxon>
    </lineage>
</organism>
<comment type="caution">
    <text evidence="2">The sequence shown here is derived from an EMBL/GenBank/DDBJ whole genome shotgun (WGS) entry which is preliminary data.</text>
</comment>
<evidence type="ECO:0000313" key="3">
    <source>
        <dbReference type="Proteomes" id="UP001189429"/>
    </source>
</evidence>
<reference evidence="2" key="1">
    <citation type="submission" date="2023-10" db="EMBL/GenBank/DDBJ databases">
        <authorList>
            <person name="Chen Y."/>
            <person name="Shah S."/>
            <person name="Dougan E. K."/>
            <person name="Thang M."/>
            <person name="Chan C."/>
        </authorList>
    </citation>
    <scope>NUCLEOTIDE SEQUENCE [LARGE SCALE GENOMIC DNA]</scope>
</reference>
<dbReference type="PROSITE" id="PS50007">
    <property type="entry name" value="PIPLC_X_DOMAIN"/>
    <property type="match status" value="1"/>
</dbReference>
<dbReference type="EMBL" id="CAUYUJ010018173">
    <property type="protein sequence ID" value="CAK0881293.1"/>
    <property type="molecule type" value="Genomic_DNA"/>
</dbReference>
<evidence type="ECO:0008006" key="4">
    <source>
        <dbReference type="Google" id="ProtNLM"/>
    </source>
</evidence>
<name>A0ABN9W949_9DINO</name>
<evidence type="ECO:0000313" key="2">
    <source>
        <dbReference type="EMBL" id="CAK0881293.1"/>
    </source>
</evidence>
<sequence>MLMAHDAATTYAKDGTCHRFHQLNNYAVTHRETGARHAHRLRQVTRTSGLGAGHPLPSPQGGGALGALEKWCGNRGPELAREARADPRKLLLTWPFGLLTQPAGTLATLLDCGARAIDLRPFMQGDTLVLHHGDVTFHTPMAQALDDLVDWANANPGELVLVMSSHCAGGSGCSDATKQAFYDRGIHSLRERDVRGTLEHALERGRLPGNGSVLWTTTKHVQDNFEQDLGCYHLLGRRLAGARGSNVSEDNRRLEGLSISFTGLSCYGSDNDRATALEAMWRYFDATVNPRSPPDDKLWNIQLHWQYDHGQIAEGVARSSCILQENSWSQLNRLVAERIRGLDVLALLNLVEVDNICDYGQDIAVAMREHALRRAAPAGLASKADAGIGRVWTSPCWSCVGAAASLVGSVLLAALVTVRVALRCARAPRVVWASCLAPACPREQAGKAGSQGGVPDPPERCVPSEQEQGRLLEGAPPDAGASLGLHGLSPR</sequence>
<feature type="region of interest" description="Disordered" evidence="1">
    <location>
        <begin position="445"/>
        <end position="491"/>
    </location>
</feature>
<evidence type="ECO:0000256" key="1">
    <source>
        <dbReference type="SAM" id="MobiDB-lite"/>
    </source>
</evidence>
<proteinExistence type="predicted"/>
<accession>A0ABN9W949</accession>
<keyword evidence="3" id="KW-1185">Reference proteome</keyword>
<protein>
    <recommendedName>
        <fullName evidence="4">Phosphatidylinositol-specific phospholipase C X domain-containing protein</fullName>
    </recommendedName>
</protein>
<dbReference type="Gene3D" id="3.20.20.190">
    <property type="entry name" value="Phosphatidylinositol (PI) phosphodiesterase"/>
    <property type="match status" value="1"/>
</dbReference>